<evidence type="ECO:0008006" key="5">
    <source>
        <dbReference type="Google" id="ProtNLM"/>
    </source>
</evidence>
<dbReference type="Gene3D" id="1.10.10.10">
    <property type="entry name" value="Winged helix-like DNA-binding domain superfamily/Winged helix DNA-binding domain"/>
    <property type="match status" value="1"/>
</dbReference>
<proteinExistence type="predicted"/>
<sequence>MYLSQKGRAQQKLAEVFLSCKIGDQVPTFNDLHKEFKVGTGTIQSALKEFETNGIVQLKAQPRYGTTLVGKDVEKLWQFLPKKHVIGLFPEPFSLEMQGLAMGLREAFQELGIPLIIVYGYGSKVRFDRILSEQHTEDFVISSFASAKDRQLINPELDVALRFKENSFYQKESLLVLENEQIQKKKEIKIGIDYSSFDHMLLTKMVFPDASYVDIKYSDVPYEVLTNIVDTAIWHRTIQPKFVSGKVISIGSCGKEMDNLKLTEVSEAVLTINSNTKLMKGVLEHIDCAKVIDIQKKVLAQEIQPIF</sequence>
<dbReference type="SUPFAM" id="SSF53850">
    <property type="entry name" value="Periplasmic binding protein-like II"/>
    <property type="match status" value="1"/>
</dbReference>
<accession>A0A1E5GVC7</accession>
<name>A0A1E5GVC7_9ENTE</name>
<dbReference type="Proteomes" id="UP000095094">
    <property type="component" value="Unassembled WGS sequence"/>
</dbReference>
<feature type="domain" description="Uncharacterised protein YhfZ C-terminal" evidence="2">
    <location>
        <begin position="72"/>
        <end position="305"/>
    </location>
</feature>
<comment type="caution">
    <text evidence="3">The sequence shown here is derived from an EMBL/GenBank/DDBJ whole genome shotgun (WGS) entry which is preliminary data.</text>
</comment>
<reference evidence="4" key="1">
    <citation type="submission" date="2016-09" db="EMBL/GenBank/DDBJ databases">
        <authorList>
            <person name="Gulvik C.A."/>
        </authorList>
    </citation>
    <scope>NUCLEOTIDE SEQUENCE [LARGE SCALE GENOMIC DNA]</scope>
    <source>
        <strain evidence="4">LMG 8895</strain>
    </source>
</reference>
<dbReference type="InterPro" id="IPR041444">
    <property type="entry name" value="HTH_41"/>
</dbReference>
<feature type="domain" description="YhfZ helix-turn-helix" evidence="1">
    <location>
        <begin position="21"/>
        <end position="68"/>
    </location>
</feature>
<dbReference type="RefSeq" id="WP_069663054.1">
    <property type="nucleotide sequence ID" value="NZ_JBHUJJ010000001.1"/>
</dbReference>
<evidence type="ECO:0000313" key="4">
    <source>
        <dbReference type="Proteomes" id="UP000095094"/>
    </source>
</evidence>
<evidence type="ECO:0000259" key="1">
    <source>
        <dbReference type="Pfam" id="PF14502"/>
    </source>
</evidence>
<protein>
    <recommendedName>
        <fullName evidence="5">HTH gntR-type domain-containing protein</fullName>
    </recommendedName>
</protein>
<dbReference type="Pfam" id="PF14503">
    <property type="entry name" value="YhfZ_C"/>
    <property type="match status" value="1"/>
</dbReference>
<dbReference type="InterPro" id="IPR032791">
    <property type="entry name" value="YhfZ_C"/>
</dbReference>
<dbReference type="AlphaFoldDB" id="A0A1E5GVC7"/>
<dbReference type="Pfam" id="PF14502">
    <property type="entry name" value="HTH_41"/>
    <property type="match status" value="1"/>
</dbReference>
<keyword evidence="4" id="KW-1185">Reference proteome</keyword>
<evidence type="ECO:0000259" key="2">
    <source>
        <dbReference type="Pfam" id="PF14503"/>
    </source>
</evidence>
<evidence type="ECO:0000313" key="3">
    <source>
        <dbReference type="EMBL" id="OEG16656.1"/>
    </source>
</evidence>
<dbReference type="EMBL" id="MIJY01000012">
    <property type="protein sequence ID" value="OEG16656.1"/>
    <property type="molecule type" value="Genomic_DNA"/>
</dbReference>
<gene>
    <name evidence="3" type="ORF">BCR25_03395</name>
</gene>
<dbReference type="InterPro" id="IPR036388">
    <property type="entry name" value="WH-like_DNA-bd_sf"/>
</dbReference>
<organism evidence="3 4">
    <name type="scientific">Enterococcus termitis</name>
    <dbReference type="NCBI Taxonomy" id="332950"/>
    <lineage>
        <taxon>Bacteria</taxon>
        <taxon>Bacillati</taxon>
        <taxon>Bacillota</taxon>
        <taxon>Bacilli</taxon>
        <taxon>Lactobacillales</taxon>
        <taxon>Enterococcaceae</taxon>
        <taxon>Enterococcus</taxon>
    </lineage>
</organism>
<dbReference type="Gene3D" id="3.40.190.10">
    <property type="entry name" value="Periplasmic binding protein-like II"/>
    <property type="match status" value="2"/>
</dbReference>